<dbReference type="PROSITE" id="PS50005">
    <property type="entry name" value="TPR"/>
    <property type="match status" value="1"/>
</dbReference>
<dbReference type="PANTHER" id="PTHR46512:SF1">
    <property type="entry name" value="PEPTIDYLPROLYL ISOMERASE"/>
    <property type="match status" value="1"/>
</dbReference>
<dbReference type="PANTHER" id="PTHR46512">
    <property type="entry name" value="PEPTIDYLPROLYL ISOMERASE"/>
    <property type="match status" value="1"/>
</dbReference>
<evidence type="ECO:0000313" key="7">
    <source>
        <dbReference type="EMBL" id="TMW67011.1"/>
    </source>
</evidence>
<feature type="transmembrane region" description="Helical" evidence="5">
    <location>
        <begin position="319"/>
        <end position="338"/>
    </location>
</feature>
<evidence type="ECO:0000256" key="4">
    <source>
        <dbReference type="PROSITE-ProRule" id="PRU00339"/>
    </source>
</evidence>
<keyword evidence="2 4" id="KW-0802">TPR repeat</keyword>
<dbReference type="InterPro" id="IPR011990">
    <property type="entry name" value="TPR-like_helical_dom_sf"/>
</dbReference>
<dbReference type="OrthoDB" id="1902587at2759"/>
<dbReference type="GO" id="GO:0012505">
    <property type="term" value="C:endomembrane system"/>
    <property type="evidence" value="ECO:0007669"/>
    <property type="project" value="TreeGrafter"/>
</dbReference>
<dbReference type="GO" id="GO:0044183">
    <property type="term" value="F:protein folding chaperone"/>
    <property type="evidence" value="ECO:0007669"/>
    <property type="project" value="TreeGrafter"/>
</dbReference>
<name>A0A8K1CNQ6_PYTOL</name>
<keyword evidence="5" id="KW-0472">Membrane</keyword>
<evidence type="ECO:0000256" key="3">
    <source>
        <dbReference type="PROSITE-ProRule" id="PRU00277"/>
    </source>
</evidence>
<organism evidence="7 8">
    <name type="scientific">Pythium oligandrum</name>
    <name type="common">Mycoparasitic fungus</name>
    <dbReference type="NCBI Taxonomy" id="41045"/>
    <lineage>
        <taxon>Eukaryota</taxon>
        <taxon>Sar</taxon>
        <taxon>Stramenopiles</taxon>
        <taxon>Oomycota</taxon>
        <taxon>Peronosporomycetes</taxon>
        <taxon>Pythiales</taxon>
        <taxon>Pythiaceae</taxon>
        <taxon>Pythium</taxon>
    </lineage>
</organism>
<keyword evidence="8" id="KW-1185">Reference proteome</keyword>
<keyword evidence="3" id="KW-0697">Rotamase</keyword>
<dbReference type="PROSITE" id="PS50059">
    <property type="entry name" value="FKBP_PPIASE"/>
    <property type="match status" value="1"/>
</dbReference>
<dbReference type="SMART" id="SM00028">
    <property type="entry name" value="TPR"/>
    <property type="match status" value="3"/>
</dbReference>
<comment type="catalytic activity">
    <reaction evidence="3">
        <text>[protein]-peptidylproline (omega=180) = [protein]-peptidylproline (omega=0)</text>
        <dbReference type="Rhea" id="RHEA:16237"/>
        <dbReference type="Rhea" id="RHEA-COMP:10747"/>
        <dbReference type="Rhea" id="RHEA-COMP:10748"/>
        <dbReference type="ChEBI" id="CHEBI:83833"/>
        <dbReference type="ChEBI" id="CHEBI:83834"/>
        <dbReference type="EC" id="5.2.1.8"/>
    </reaction>
</comment>
<keyword evidence="5" id="KW-0812">Transmembrane</keyword>
<dbReference type="EC" id="5.2.1.8" evidence="3"/>
<dbReference type="EMBL" id="SPLM01000006">
    <property type="protein sequence ID" value="TMW67011.1"/>
    <property type="molecule type" value="Genomic_DNA"/>
</dbReference>
<dbReference type="Pfam" id="PF14559">
    <property type="entry name" value="TPR_19"/>
    <property type="match status" value="1"/>
</dbReference>
<sequence>MVLLIPDDERALFEDVLGSGGIFRRMVKTNPEGGQAEFGEEVTIRYSEHLLETDKPTSQDQVREFRIGDGEVMPALELCGKMMRVGEVCEIRCDPRFAYGDKGLAPHVPPNAPMKILLELLRVGKRITAEMTSKELLVEAGKKKESGNRYFKEQKYDRAANLYKKALKILESWERSGESEEADAAESAECKELLVALGNNVANVQHKLQQYKEAKQSSLEVLQLDPKNVKAIYRLAQISLDESEFSDASMYLKQALKLEPNNSKFRSMVSSIKAKKELFNARQKKLYSKLAPSSKKDSPAAATETEQLPPARQFIRSNISIISTLLTAVIAMIIFKFVGFPANQVPAVEESQP</sequence>
<reference evidence="7" key="1">
    <citation type="submission" date="2019-03" db="EMBL/GenBank/DDBJ databases">
        <title>Long read genome sequence of the mycoparasitic Pythium oligandrum ATCC 38472 isolated from sugarbeet rhizosphere.</title>
        <authorList>
            <person name="Gaulin E."/>
        </authorList>
    </citation>
    <scope>NUCLEOTIDE SEQUENCE</scope>
    <source>
        <strain evidence="7">ATCC 38472_TT</strain>
    </source>
</reference>
<evidence type="ECO:0000256" key="5">
    <source>
        <dbReference type="SAM" id="Phobius"/>
    </source>
</evidence>
<protein>
    <recommendedName>
        <fullName evidence="3">peptidylprolyl isomerase</fullName>
        <ecNumber evidence="3">5.2.1.8</ecNumber>
    </recommendedName>
</protein>
<dbReference type="InterPro" id="IPR046357">
    <property type="entry name" value="PPIase_dom_sf"/>
</dbReference>
<keyword evidence="3" id="KW-0413">Isomerase</keyword>
<feature type="domain" description="PPIase FKBP-type" evidence="6">
    <location>
        <begin position="39"/>
        <end position="124"/>
    </location>
</feature>
<dbReference type="GO" id="GO:0003755">
    <property type="term" value="F:peptidyl-prolyl cis-trans isomerase activity"/>
    <property type="evidence" value="ECO:0007669"/>
    <property type="project" value="UniProtKB-KW"/>
</dbReference>
<dbReference type="InterPro" id="IPR019734">
    <property type="entry name" value="TPR_rpt"/>
</dbReference>
<feature type="repeat" description="TPR" evidence="4">
    <location>
        <begin position="229"/>
        <end position="262"/>
    </location>
</feature>
<comment type="caution">
    <text evidence="7">The sequence shown here is derived from an EMBL/GenBank/DDBJ whole genome shotgun (WGS) entry which is preliminary data.</text>
</comment>
<dbReference type="Pfam" id="PF00254">
    <property type="entry name" value="FKBP_C"/>
    <property type="match status" value="1"/>
</dbReference>
<dbReference type="SUPFAM" id="SSF54534">
    <property type="entry name" value="FKBP-like"/>
    <property type="match status" value="1"/>
</dbReference>
<evidence type="ECO:0000313" key="8">
    <source>
        <dbReference type="Proteomes" id="UP000794436"/>
    </source>
</evidence>
<keyword evidence="1" id="KW-0677">Repeat</keyword>
<accession>A0A8K1CNQ6</accession>
<dbReference type="InterPro" id="IPR050754">
    <property type="entry name" value="FKBP4/5/8-like"/>
</dbReference>
<dbReference type="SUPFAM" id="SSF48452">
    <property type="entry name" value="TPR-like"/>
    <property type="match status" value="1"/>
</dbReference>
<dbReference type="Gene3D" id="3.10.50.40">
    <property type="match status" value="1"/>
</dbReference>
<evidence type="ECO:0000256" key="1">
    <source>
        <dbReference type="ARBA" id="ARBA00022737"/>
    </source>
</evidence>
<proteinExistence type="predicted"/>
<evidence type="ECO:0000256" key="2">
    <source>
        <dbReference type="ARBA" id="ARBA00022803"/>
    </source>
</evidence>
<evidence type="ECO:0000259" key="6">
    <source>
        <dbReference type="PROSITE" id="PS50059"/>
    </source>
</evidence>
<dbReference type="GO" id="GO:0005740">
    <property type="term" value="C:mitochondrial envelope"/>
    <property type="evidence" value="ECO:0007669"/>
    <property type="project" value="TreeGrafter"/>
</dbReference>
<gene>
    <name evidence="7" type="ORF">Poli38472_012127</name>
</gene>
<dbReference type="Proteomes" id="UP000794436">
    <property type="component" value="Unassembled WGS sequence"/>
</dbReference>
<dbReference type="Gene3D" id="1.25.40.10">
    <property type="entry name" value="Tetratricopeptide repeat domain"/>
    <property type="match status" value="1"/>
</dbReference>
<keyword evidence="5" id="KW-1133">Transmembrane helix</keyword>
<dbReference type="GO" id="GO:0016020">
    <property type="term" value="C:membrane"/>
    <property type="evidence" value="ECO:0007669"/>
    <property type="project" value="TreeGrafter"/>
</dbReference>
<dbReference type="GO" id="GO:0005829">
    <property type="term" value="C:cytosol"/>
    <property type="evidence" value="ECO:0007669"/>
    <property type="project" value="TreeGrafter"/>
</dbReference>
<dbReference type="AlphaFoldDB" id="A0A8K1CNQ6"/>
<dbReference type="InterPro" id="IPR001179">
    <property type="entry name" value="PPIase_FKBP_dom"/>
</dbReference>